<keyword evidence="17" id="KW-1185">Reference proteome</keyword>
<dbReference type="InterPro" id="IPR036412">
    <property type="entry name" value="HAD-like_sf"/>
</dbReference>
<dbReference type="SFLD" id="SFLDS00003">
    <property type="entry name" value="Haloacid_Dehalogenase"/>
    <property type="match status" value="1"/>
</dbReference>
<sequence>MKRYGELIAALSSGLLTLIAWKIDGSQHHVAITLFILAYVIGGYVKAKEGWFTLIQERELDVNFLMFFAAIGAASIGYWMEGALLIFIFSLSGALETYTLARSERDLSSLMEFKPDQARIYTNQGIEKMIPSEELKIGDIIVIKPGERIPADGTIKQGDSSIEQAMITGESIPVERSVGDEVYAGTLNGTGMLVVEVSRPTEETLLAKIMKRLEEVRLEVPISQQRIERFEKFYAKAVVMITLLLIVIPPTLLSWTWSDSLYRAMIFLVVASPCALVASIMPALLSAISSGARKGLLYKNGTQVEKMANVRVVAFDKTGTLTQGKIVVTDLVTFANDSHQLIQYASSIERGSEHPIAQAIVQYGLDRDVTLLPLTTMKARAGWGVEAEISGEHWQIGKPLMFSSLTDEIQETITKYEQQGQTVVLIGKEGHIYGLFALQDQIRPEAKMVISELRKRGILTAMLTGDQHITAEAIAAEAGIDLVFSELLPDQKVACIEKLKALHGEVAMIGDGINDAPALAKAQVGIAMGKHGSDITLETADIVLMNDNLAQISHAITMSHRLHRVVKQNLLFALAVILCLIAANFMQSMTLPLGVIGHEGSTLLVILNGLRLLR</sequence>
<keyword evidence="7 14" id="KW-0547">Nucleotide-binding</keyword>
<dbReference type="OrthoDB" id="9813266at2"/>
<evidence type="ECO:0000256" key="14">
    <source>
        <dbReference type="RuleBase" id="RU362081"/>
    </source>
</evidence>
<dbReference type="PANTHER" id="PTHR43079:SF1">
    <property type="entry name" value="CADMIUM_ZINC-TRANSPORTING ATPASE HMA1, CHLOROPLASTIC-RELATED"/>
    <property type="match status" value="1"/>
</dbReference>
<dbReference type="GO" id="GO:0005524">
    <property type="term" value="F:ATP binding"/>
    <property type="evidence" value="ECO:0007669"/>
    <property type="project" value="UniProtKB-UniRule"/>
</dbReference>
<dbReference type="EMBL" id="FQVL01000003">
    <property type="protein sequence ID" value="SHE81000.1"/>
    <property type="molecule type" value="Genomic_DNA"/>
</dbReference>
<evidence type="ECO:0000256" key="5">
    <source>
        <dbReference type="ARBA" id="ARBA00022692"/>
    </source>
</evidence>
<dbReference type="GO" id="GO:0019829">
    <property type="term" value="F:ATPase-coupled monoatomic cation transmembrane transporter activity"/>
    <property type="evidence" value="ECO:0007669"/>
    <property type="project" value="InterPro"/>
</dbReference>
<dbReference type="SFLD" id="SFLDG00002">
    <property type="entry name" value="C1.7:_P-type_atpase_like"/>
    <property type="match status" value="1"/>
</dbReference>
<dbReference type="RefSeq" id="WP_073154321.1">
    <property type="nucleotide sequence ID" value="NZ_FQVL01000003.1"/>
</dbReference>
<feature type="transmembrane region" description="Helical" evidence="14">
    <location>
        <begin position="233"/>
        <end position="255"/>
    </location>
</feature>
<dbReference type="InterPro" id="IPR023299">
    <property type="entry name" value="ATPase_P-typ_cyto_dom_N"/>
</dbReference>
<keyword evidence="6 14" id="KW-0479">Metal-binding</keyword>
<reference evidence="16 17" key="1">
    <citation type="submission" date="2016-11" db="EMBL/GenBank/DDBJ databases">
        <authorList>
            <person name="Jaros S."/>
            <person name="Januszkiewicz K."/>
            <person name="Wedrychowicz H."/>
        </authorList>
    </citation>
    <scope>NUCLEOTIDE SEQUENCE [LARGE SCALE GENOMIC DNA]</scope>
    <source>
        <strain evidence="16 17">DSM 44666</strain>
    </source>
</reference>
<evidence type="ECO:0000256" key="8">
    <source>
        <dbReference type="ARBA" id="ARBA00022840"/>
    </source>
</evidence>
<evidence type="ECO:0000256" key="2">
    <source>
        <dbReference type="ARBA" id="ARBA00006024"/>
    </source>
</evidence>
<dbReference type="Pfam" id="PF00702">
    <property type="entry name" value="Hydrolase"/>
    <property type="match status" value="1"/>
</dbReference>
<gene>
    <name evidence="16" type="ORF">SAMN05444392_103236</name>
</gene>
<dbReference type="Gene3D" id="3.40.50.1000">
    <property type="entry name" value="HAD superfamily/HAD-like"/>
    <property type="match status" value="1"/>
</dbReference>
<accession>A0A1M4WIM1</accession>
<feature type="domain" description="P-type ATPase A" evidence="15">
    <location>
        <begin position="113"/>
        <end position="214"/>
    </location>
</feature>
<dbReference type="SFLD" id="SFLDF00027">
    <property type="entry name" value="p-type_atpase"/>
    <property type="match status" value="1"/>
</dbReference>
<proteinExistence type="inferred from homology"/>
<organism evidence="16 17">
    <name type="scientific">Seinonella peptonophila</name>
    <dbReference type="NCBI Taxonomy" id="112248"/>
    <lineage>
        <taxon>Bacteria</taxon>
        <taxon>Bacillati</taxon>
        <taxon>Bacillota</taxon>
        <taxon>Bacilli</taxon>
        <taxon>Bacillales</taxon>
        <taxon>Thermoactinomycetaceae</taxon>
        <taxon>Seinonella</taxon>
    </lineage>
</organism>
<dbReference type="PROSITE" id="PS00154">
    <property type="entry name" value="ATPASE_E1_E2"/>
    <property type="match status" value="1"/>
</dbReference>
<dbReference type="InterPro" id="IPR059000">
    <property type="entry name" value="ATPase_P-type_domA"/>
</dbReference>
<dbReference type="FunFam" id="2.70.150.10:FF:000002">
    <property type="entry name" value="Copper-transporting ATPase 1, putative"/>
    <property type="match status" value="1"/>
</dbReference>
<keyword evidence="12" id="KW-0406">Ion transport</keyword>
<keyword evidence="5 14" id="KW-0812">Transmembrane</keyword>
<evidence type="ECO:0000256" key="9">
    <source>
        <dbReference type="ARBA" id="ARBA00022842"/>
    </source>
</evidence>
<dbReference type="InterPro" id="IPR023298">
    <property type="entry name" value="ATPase_P-typ_TM_dom_sf"/>
</dbReference>
<evidence type="ECO:0000256" key="6">
    <source>
        <dbReference type="ARBA" id="ARBA00022723"/>
    </source>
</evidence>
<dbReference type="SUPFAM" id="SSF81665">
    <property type="entry name" value="Calcium ATPase, transmembrane domain M"/>
    <property type="match status" value="1"/>
</dbReference>
<dbReference type="InterPro" id="IPR018303">
    <property type="entry name" value="ATPase_P-typ_P_site"/>
</dbReference>
<evidence type="ECO:0000256" key="4">
    <source>
        <dbReference type="ARBA" id="ARBA00022553"/>
    </source>
</evidence>
<evidence type="ECO:0000256" key="11">
    <source>
        <dbReference type="ARBA" id="ARBA00022989"/>
    </source>
</evidence>
<dbReference type="NCBIfam" id="TIGR01512">
    <property type="entry name" value="ATPase-IB2_Cd"/>
    <property type="match status" value="1"/>
</dbReference>
<feature type="transmembrane region" description="Helical" evidence="14">
    <location>
        <begin position="30"/>
        <end position="47"/>
    </location>
</feature>
<evidence type="ECO:0000256" key="3">
    <source>
        <dbReference type="ARBA" id="ARBA00022448"/>
    </source>
</evidence>
<evidence type="ECO:0000259" key="15">
    <source>
        <dbReference type="Pfam" id="PF00122"/>
    </source>
</evidence>
<evidence type="ECO:0000313" key="16">
    <source>
        <dbReference type="EMBL" id="SHE81000.1"/>
    </source>
</evidence>
<dbReference type="Pfam" id="PF00122">
    <property type="entry name" value="E1-E2_ATPase"/>
    <property type="match status" value="1"/>
</dbReference>
<dbReference type="Gene3D" id="3.40.1110.10">
    <property type="entry name" value="Calcium-transporting ATPase, cytoplasmic domain N"/>
    <property type="match status" value="1"/>
</dbReference>
<dbReference type="GO" id="GO:0046872">
    <property type="term" value="F:metal ion binding"/>
    <property type="evidence" value="ECO:0007669"/>
    <property type="project" value="UniProtKB-KW"/>
</dbReference>
<feature type="transmembrane region" description="Helical" evidence="14">
    <location>
        <begin position="261"/>
        <end position="285"/>
    </location>
</feature>
<keyword evidence="4" id="KW-0597">Phosphoprotein</keyword>
<dbReference type="NCBIfam" id="TIGR01525">
    <property type="entry name" value="ATPase-IB_hvy"/>
    <property type="match status" value="1"/>
</dbReference>
<feature type="transmembrane region" description="Helical" evidence="14">
    <location>
        <begin position="59"/>
        <end position="78"/>
    </location>
</feature>
<comment type="subcellular location">
    <subcellularLocation>
        <location evidence="1">Cell membrane</location>
        <topology evidence="1">Multi-pass membrane protein</topology>
    </subcellularLocation>
</comment>
<dbReference type="InterPro" id="IPR008250">
    <property type="entry name" value="ATPase_P-typ_transduc_dom_A_sf"/>
</dbReference>
<evidence type="ECO:0000256" key="1">
    <source>
        <dbReference type="ARBA" id="ARBA00004651"/>
    </source>
</evidence>
<dbReference type="InterPro" id="IPR001757">
    <property type="entry name" value="P_typ_ATPase"/>
</dbReference>
<dbReference type="InterPro" id="IPR027256">
    <property type="entry name" value="P-typ_ATPase_IB"/>
</dbReference>
<feature type="transmembrane region" description="Helical" evidence="14">
    <location>
        <begin position="570"/>
        <end position="587"/>
    </location>
</feature>
<name>A0A1M4WIM1_9BACL</name>
<dbReference type="CDD" id="cd07551">
    <property type="entry name" value="P-type_ATPase_HM_ZosA_PfeT-like"/>
    <property type="match status" value="1"/>
</dbReference>
<evidence type="ECO:0000256" key="12">
    <source>
        <dbReference type="ARBA" id="ARBA00023065"/>
    </source>
</evidence>
<dbReference type="SUPFAM" id="SSF56784">
    <property type="entry name" value="HAD-like"/>
    <property type="match status" value="1"/>
</dbReference>
<keyword evidence="11 14" id="KW-1133">Transmembrane helix</keyword>
<protein>
    <submittedName>
        <fullName evidence="16">Cd2+/Zn2+-exporting ATPase</fullName>
    </submittedName>
</protein>
<dbReference type="PRINTS" id="PR00941">
    <property type="entry name" value="CDATPASE"/>
</dbReference>
<keyword evidence="10" id="KW-1278">Translocase</keyword>
<dbReference type="AlphaFoldDB" id="A0A1M4WIM1"/>
<dbReference type="PRINTS" id="PR00119">
    <property type="entry name" value="CATATPASE"/>
</dbReference>
<dbReference type="Gene3D" id="2.70.150.10">
    <property type="entry name" value="Calcium-transporting ATPase, cytoplasmic transduction domain A"/>
    <property type="match status" value="1"/>
</dbReference>
<evidence type="ECO:0000313" key="17">
    <source>
        <dbReference type="Proteomes" id="UP000184476"/>
    </source>
</evidence>
<dbReference type="GO" id="GO:0005886">
    <property type="term" value="C:plasma membrane"/>
    <property type="evidence" value="ECO:0007669"/>
    <property type="project" value="UniProtKB-SubCell"/>
</dbReference>
<dbReference type="GO" id="GO:0016887">
    <property type="term" value="F:ATP hydrolysis activity"/>
    <property type="evidence" value="ECO:0007669"/>
    <property type="project" value="InterPro"/>
</dbReference>
<dbReference type="InterPro" id="IPR044492">
    <property type="entry name" value="P_typ_ATPase_HD_dom"/>
</dbReference>
<keyword evidence="13 14" id="KW-0472">Membrane</keyword>
<dbReference type="Proteomes" id="UP000184476">
    <property type="component" value="Unassembled WGS sequence"/>
</dbReference>
<keyword evidence="8 14" id="KW-0067">ATP-binding</keyword>
<comment type="similarity">
    <text evidence="2 14">Belongs to the cation transport ATPase (P-type) (TC 3.A.3) family. Type IB subfamily.</text>
</comment>
<keyword evidence="3" id="KW-0813">Transport</keyword>
<keyword evidence="9" id="KW-0460">Magnesium</keyword>
<dbReference type="NCBIfam" id="TIGR01494">
    <property type="entry name" value="ATPase_P-type"/>
    <property type="match status" value="1"/>
</dbReference>
<dbReference type="PANTHER" id="PTHR43079">
    <property type="entry name" value="PROBABLE CADMIUM/ZINC-TRANSPORTING ATPASE HMA1"/>
    <property type="match status" value="1"/>
</dbReference>
<dbReference type="InterPro" id="IPR051949">
    <property type="entry name" value="Cation_Transport_ATPase"/>
</dbReference>
<dbReference type="InterPro" id="IPR023214">
    <property type="entry name" value="HAD_sf"/>
</dbReference>
<evidence type="ECO:0000256" key="13">
    <source>
        <dbReference type="ARBA" id="ARBA00023136"/>
    </source>
</evidence>
<keyword evidence="14" id="KW-1003">Cell membrane</keyword>
<dbReference type="STRING" id="112248.SAMN05444392_103236"/>
<dbReference type="SUPFAM" id="SSF81653">
    <property type="entry name" value="Calcium ATPase, transduction domain A"/>
    <property type="match status" value="1"/>
</dbReference>
<evidence type="ECO:0000256" key="7">
    <source>
        <dbReference type="ARBA" id="ARBA00022741"/>
    </source>
</evidence>
<evidence type="ECO:0000256" key="10">
    <source>
        <dbReference type="ARBA" id="ARBA00022967"/>
    </source>
</evidence>